<gene>
    <name evidence="2" type="ORF">L1049_025593</name>
</gene>
<dbReference type="InterPro" id="IPR021099">
    <property type="entry name" value="PORR_domain"/>
</dbReference>
<dbReference type="GO" id="GO:0003723">
    <property type="term" value="F:RNA binding"/>
    <property type="evidence" value="ECO:0007669"/>
    <property type="project" value="InterPro"/>
</dbReference>
<organism evidence="2 3">
    <name type="scientific">Liquidambar formosana</name>
    <name type="common">Formosan gum</name>
    <dbReference type="NCBI Taxonomy" id="63359"/>
    <lineage>
        <taxon>Eukaryota</taxon>
        <taxon>Viridiplantae</taxon>
        <taxon>Streptophyta</taxon>
        <taxon>Embryophyta</taxon>
        <taxon>Tracheophyta</taxon>
        <taxon>Spermatophyta</taxon>
        <taxon>Magnoliopsida</taxon>
        <taxon>eudicotyledons</taxon>
        <taxon>Gunneridae</taxon>
        <taxon>Pentapetalae</taxon>
        <taxon>Saxifragales</taxon>
        <taxon>Altingiaceae</taxon>
        <taxon>Liquidambar</taxon>
    </lineage>
</organism>
<name>A0AAP0NDY4_LIQFO</name>
<protein>
    <recommendedName>
        <fullName evidence="1">PORR domain-containing protein</fullName>
    </recommendedName>
</protein>
<dbReference type="PANTHER" id="PTHR31476">
    <property type="entry name" value="PROTEIN WHAT'S THIS FACTOR 1 HOMOLOG, CHLOROPLASTIC"/>
    <property type="match status" value="1"/>
</dbReference>
<comment type="caution">
    <text evidence="2">The sequence shown here is derived from an EMBL/GenBank/DDBJ whole genome shotgun (WGS) entry which is preliminary data.</text>
</comment>
<evidence type="ECO:0000313" key="2">
    <source>
        <dbReference type="EMBL" id="KAK9270020.1"/>
    </source>
</evidence>
<evidence type="ECO:0000313" key="3">
    <source>
        <dbReference type="Proteomes" id="UP001415857"/>
    </source>
</evidence>
<dbReference type="AlphaFoldDB" id="A0AAP0NDY4"/>
<accession>A0AAP0NDY4</accession>
<sequence length="268" mass="31380">MGINIFLRNLSCSNTKLCKPSLLHLFRNFSLWSMKKDPDLESALSRNRRWIVNNQIKNIIIRCPNQVAPIRFLQKKFKTLDLQGKALNWLKKYPCCFEVYLKDDEYYCRLTKRMMFLVDEEDSVKDMQEPVLVERLAKLLMMSLNQRLNVMKLNEMKRNFGFPDDYLIRIVPKHPEMFRVVNYSGRRSSMEIELVSWNPNLAVSVIEASAHKKDSEPCFSCSLPSTWVKSWERFHEFNGYSLYFTLLKSQGFSGGIEGDGEEDVGFSA</sequence>
<reference evidence="2 3" key="1">
    <citation type="journal article" date="2024" name="Plant J.">
        <title>Genome sequences and population genomics reveal climatic adaptation and genomic divergence between two closely related sweetgum species.</title>
        <authorList>
            <person name="Xu W.Q."/>
            <person name="Ren C.Q."/>
            <person name="Zhang X.Y."/>
            <person name="Comes H.P."/>
            <person name="Liu X.H."/>
            <person name="Li Y.G."/>
            <person name="Kettle C.J."/>
            <person name="Jalonen R."/>
            <person name="Gaisberger H."/>
            <person name="Ma Y.Z."/>
            <person name="Qiu Y.X."/>
        </authorList>
    </citation>
    <scope>NUCLEOTIDE SEQUENCE [LARGE SCALE GENOMIC DNA]</scope>
    <source>
        <strain evidence="2">Hangzhou</strain>
    </source>
</reference>
<dbReference type="Pfam" id="PF11955">
    <property type="entry name" value="PORR"/>
    <property type="match status" value="1"/>
</dbReference>
<proteinExistence type="predicted"/>
<evidence type="ECO:0000259" key="1">
    <source>
        <dbReference type="Pfam" id="PF11955"/>
    </source>
</evidence>
<dbReference type="Proteomes" id="UP001415857">
    <property type="component" value="Unassembled WGS sequence"/>
</dbReference>
<dbReference type="EMBL" id="JBBPBK010000014">
    <property type="protein sequence ID" value="KAK9270020.1"/>
    <property type="molecule type" value="Genomic_DNA"/>
</dbReference>
<dbReference type="InterPro" id="IPR045040">
    <property type="entry name" value="PORR_fam"/>
</dbReference>
<feature type="domain" description="PORR" evidence="1">
    <location>
        <begin position="35"/>
        <end position="238"/>
    </location>
</feature>
<keyword evidence="3" id="KW-1185">Reference proteome</keyword>
<dbReference type="PANTHER" id="PTHR31476:SF5">
    <property type="entry name" value="UBIQUITIN CARBOXYL-TERMINAL HYDROLASE FAMILY PROTEIN"/>
    <property type="match status" value="1"/>
</dbReference>